<dbReference type="RefSeq" id="WP_044036059.1">
    <property type="nucleotide sequence ID" value="NZ_HG917868.1"/>
</dbReference>
<keyword evidence="3 7" id="KW-0812">Transmembrane</keyword>
<feature type="transmembrane region" description="Helical" evidence="7">
    <location>
        <begin position="103"/>
        <end position="122"/>
    </location>
</feature>
<evidence type="ECO:0000256" key="2">
    <source>
        <dbReference type="ARBA" id="ARBA00022475"/>
    </source>
</evidence>
<feature type="domain" description="Phosphatidic acid phosphatase type 2/haloperoxidase" evidence="8">
    <location>
        <begin position="57"/>
        <end position="168"/>
    </location>
</feature>
<evidence type="ECO:0000256" key="6">
    <source>
        <dbReference type="ARBA" id="ARBA00023136"/>
    </source>
</evidence>
<dbReference type="STRING" id="1216932.CM240_0432"/>
<evidence type="ECO:0000313" key="10">
    <source>
        <dbReference type="Proteomes" id="UP000019426"/>
    </source>
</evidence>
<evidence type="ECO:0000256" key="3">
    <source>
        <dbReference type="ARBA" id="ARBA00022692"/>
    </source>
</evidence>
<name>W6RVH0_9CLOT</name>
<dbReference type="Pfam" id="PF01569">
    <property type="entry name" value="PAP2"/>
    <property type="match status" value="1"/>
</dbReference>
<keyword evidence="4" id="KW-0378">Hydrolase</keyword>
<reference evidence="9 10" key="1">
    <citation type="submission" date="2013-11" db="EMBL/GenBank/DDBJ databases">
        <title>Complete genome sequence of Clostridum sp. M2/40.</title>
        <authorList>
            <person name="Wibberg D."/>
            <person name="Puehler A."/>
            <person name="Schlueter A."/>
        </authorList>
    </citation>
    <scope>NUCLEOTIDE SEQUENCE [LARGE SCALE GENOMIC DNA]</scope>
    <source>
        <strain evidence="10">M2/40</strain>
    </source>
</reference>
<dbReference type="AlphaFoldDB" id="W6RVH0"/>
<dbReference type="PANTHER" id="PTHR14969">
    <property type="entry name" value="SPHINGOSINE-1-PHOSPHATE PHOSPHOHYDROLASE"/>
    <property type="match status" value="1"/>
</dbReference>
<evidence type="ECO:0000259" key="8">
    <source>
        <dbReference type="SMART" id="SM00014"/>
    </source>
</evidence>
<evidence type="ECO:0000256" key="1">
    <source>
        <dbReference type="ARBA" id="ARBA00004651"/>
    </source>
</evidence>
<dbReference type="SMART" id="SM00014">
    <property type="entry name" value="acidPPc"/>
    <property type="match status" value="1"/>
</dbReference>
<dbReference type="GO" id="GO:0016787">
    <property type="term" value="F:hydrolase activity"/>
    <property type="evidence" value="ECO:0007669"/>
    <property type="project" value="UniProtKB-KW"/>
</dbReference>
<dbReference type="Proteomes" id="UP000019426">
    <property type="component" value="Chromosome M2/40_rep1"/>
</dbReference>
<sequence>MDIVHNIDDNVLNFIQEHFKSSFMDTIMPVITSLGNSGIVWILISVVLIAMKRYRKYGYMLALALIITLVVGNLTLKPLIARTRPFDANDLKNILLIEAPTDYSFPSGHTMSSFAAAVVLIYMDKKVGIIAMILAVLIAFSRLYLYVHYPSDVFVGMILGILSAIISIKLLSKIKV</sequence>
<dbReference type="Gene3D" id="1.20.144.10">
    <property type="entry name" value="Phosphatidic acid phosphatase type 2/haloperoxidase"/>
    <property type="match status" value="1"/>
</dbReference>
<dbReference type="PANTHER" id="PTHR14969:SF62">
    <property type="entry name" value="DECAPRENYLPHOSPHORYL-5-PHOSPHORIBOSE PHOSPHATASE RV3807C-RELATED"/>
    <property type="match status" value="1"/>
</dbReference>
<dbReference type="HOGENOM" id="CLU_072573_10_3_9"/>
<feature type="transmembrane region" description="Helical" evidence="7">
    <location>
        <begin position="129"/>
        <end position="147"/>
    </location>
</feature>
<evidence type="ECO:0000256" key="7">
    <source>
        <dbReference type="SAM" id="Phobius"/>
    </source>
</evidence>
<dbReference type="PATRIC" id="fig|1216932.3.peg.417"/>
<organism evidence="9 10">
    <name type="scientific">Clostridium bornimense</name>
    <dbReference type="NCBI Taxonomy" id="1216932"/>
    <lineage>
        <taxon>Bacteria</taxon>
        <taxon>Bacillati</taxon>
        <taxon>Bacillota</taxon>
        <taxon>Clostridia</taxon>
        <taxon>Eubacteriales</taxon>
        <taxon>Clostridiaceae</taxon>
        <taxon>Clostridium</taxon>
    </lineage>
</organism>
<dbReference type="EMBL" id="HG917868">
    <property type="protein sequence ID" value="CDM67599.1"/>
    <property type="molecule type" value="Genomic_DNA"/>
</dbReference>
<keyword evidence="2" id="KW-1003">Cell membrane</keyword>
<dbReference type="OrthoDB" id="9789113at2"/>
<keyword evidence="10" id="KW-1185">Reference proteome</keyword>
<protein>
    <submittedName>
        <fullName evidence="9">PAP2 family protein</fullName>
    </submittedName>
</protein>
<dbReference type="InterPro" id="IPR036938">
    <property type="entry name" value="PAP2/HPO_sf"/>
</dbReference>
<dbReference type="GO" id="GO:0005886">
    <property type="term" value="C:plasma membrane"/>
    <property type="evidence" value="ECO:0007669"/>
    <property type="project" value="UniProtKB-SubCell"/>
</dbReference>
<dbReference type="InterPro" id="IPR000326">
    <property type="entry name" value="PAP2/HPO"/>
</dbReference>
<feature type="transmembrane region" description="Helical" evidence="7">
    <location>
        <begin position="27"/>
        <end position="50"/>
    </location>
</feature>
<gene>
    <name evidence="9" type="ORF">CM240_0432</name>
</gene>
<dbReference type="KEGG" id="clt:CM240_0432"/>
<evidence type="ECO:0000256" key="5">
    <source>
        <dbReference type="ARBA" id="ARBA00022989"/>
    </source>
</evidence>
<dbReference type="SUPFAM" id="SSF48317">
    <property type="entry name" value="Acid phosphatase/Vanadium-dependent haloperoxidase"/>
    <property type="match status" value="1"/>
</dbReference>
<keyword evidence="5 7" id="KW-1133">Transmembrane helix</keyword>
<keyword evidence="6 7" id="KW-0472">Membrane</keyword>
<feature type="transmembrane region" description="Helical" evidence="7">
    <location>
        <begin position="153"/>
        <end position="171"/>
    </location>
</feature>
<dbReference type="eggNOG" id="COG0671">
    <property type="taxonomic scope" value="Bacteria"/>
</dbReference>
<evidence type="ECO:0000313" key="9">
    <source>
        <dbReference type="EMBL" id="CDM67599.1"/>
    </source>
</evidence>
<accession>W6RVH0</accession>
<feature type="transmembrane region" description="Helical" evidence="7">
    <location>
        <begin position="57"/>
        <end position="76"/>
    </location>
</feature>
<evidence type="ECO:0000256" key="4">
    <source>
        <dbReference type="ARBA" id="ARBA00022801"/>
    </source>
</evidence>
<proteinExistence type="predicted"/>
<comment type="subcellular location">
    <subcellularLocation>
        <location evidence="1">Cell membrane</location>
        <topology evidence="1">Multi-pass membrane protein</topology>
    </subcellularLocation>
</comment>